<keyword evidence="8" id="KW-0963">Cytoplasm</keyword>
<keyword evidence="10" id="KW-1185">Reference proteome</keyword>
<dbReference type="STRING" id="489703.SAMN04488038_11914"/>
<keyword evidence="2 8" id="KW-0690">Ribosome biogenesis</keyword>
<evidence type="ECO:0000256" key="7">
    <source>
        <dbReference type="ARBA" id="ARBA00022833"/>
    </source>
</evidence>
<comment type="cofactor">
    <cofactor evidence="8">
        <name>Zn(2+)</name>
        <dbReference type="ChEBI" id="CHEBI:29105"/>
    </cofactor>
    <text evidence="8">Binds 1 zinc ion.</text>
</comment>
<dbReference type="PROSITE" id="PS01306">
    <property type="entry name" value="UPF0054"/>
    <property type="match status" value="1"/>
</dbReference>
<evidence type="ECO:0000256" key="5">
    <source>
        <dbReference type="ARBA" id="ARBA00022759"/>
    </source>
</evidence>
<dbReference type="GO" id="GO:0004222">
    <property type="term" value="F:metalloendopeptidase activity"/>
    <property type="evidence" value="ECO:0007669"/>
    <property type="project" value="InterPro"/>
</dbReference>
<reference evidence="9 10" key="1">
    <citation type="submission" date="2016-10" db="EMBL/GenBank/DDBJ databases">
        <authorList>
            <person name="de Groot N.N."/>
        </authorList>
    </citation>
    <scope>NUCLEOTIDE SEQUENCE [LARGE SCALE GENOMIC DNA]</scope>
    <source>
        <strain evidence="9 10">DSM 25927</strain>
    </source>
</reference>
<dbReference type="AlphaFoldDB" id="A0A1H9M5C2"/>
<feature type="binding site" evidence="8">
    <location>
        <position position="116"/>
    </location>
    <ligand>
        <name>Zn(2+)</name>
        <dbReference type="ChEBI" id="CHEBI:29105"/>
        <note>catalytic</note>
    </ligand>
</feature>
<evidence type="ECO:0000256" key="8">
    <source>
        <dbReference type="HAMAP-Rule" id="MF_00009"/>
    </source>
</evidence>
<sequence length="149" mass="16185">MSRATAPATDAIVVQRVGVPAAGIPSAASLRGFALAALPRRYGELTIRIVVDAESRALNHHYRGKDKPTNVLSFQGGPGVLGDLVICADVVAREAREQAKPARAHWAHMVVHGCLHLQGYDHEQDAEAQRMEAREIRILKTLGFDNPYS</sequence>
<evidence type="ECO:0000256" key="1">
    <source>
        <dbReference type="ARBA" id="ARBA00010875"/>
    </source>
</evidence>
<evidence type="ECO:0000256" key="6">
    <source>
        <dbReference type="ARBA" id="ARBA00022801"/>
    </source>
</evidence>
<dbReference type="GO" id="GO:0006364">
    <property type="term" value="P:rRNA processing"/>
    <property type="evidence" value="ECO:0007669"/>
    <property type="project" value="UniProtKB-UniRule"/>
</dbReference>
<comment type="similarity">
    <text evidence="1 8">Belongs to the endoribonuclease YbeY family.</text>
</comment>
<organism evidence="9 10">
    <name type="scientific">Solimonas aquatica</name>
    <dbReference type="NCBI Taxonomy" id="489703"/>
    <lineage>
        <taxon>Bacteria</taxon>
        <taxon>Pseudomonadati</taxon>
        <taxon>Pseudomonadota</taxon>
        <taxon>Gammaproteobacteria</taxon>
        <taxon>Nevskiales</taxon>
        <taxon>Nevskiaceae</taxon>
        <taxon>Solimonas</taxon>
    </lineage>
</organism>
<evidence type="ECO:0000256" key="3">
    <source>
        <dbReference type="ARBA" id="ARBA00022722"/>
    </source>
</evidence>
<dbReference type="PANTHER" id="PTHR46986:SF1">
    <property type="entry name" value="ENDORIBONUCLEASE YBEY, CHLOROPLASTIC"/>
    <property type="match status" value="1"/>
</dbReference>
<keyword evidence="8" id="KW-0698">rRNA processing</keyword>
<protein>
    <recommendedName>
        <fullName evidence="8">Endoribonuclease YbeY</fullName>
        <ecNumber evidence="8">3.1.-.-</ecNumber>
    </recommendedName>
</protein>
<dbReference type="Pfam" id="PF02130">
    <property type="entry name" value="YbeY"/>
    <property type="match status" value="1"/>
</dbReference>
<dbReference type="EC" id="3.1.-.-" evidence="8"/>
<keyword evidence="5 8" id="KW-0255">Endonuclease</keyword>
<comment type="function">
    <text evidence="8">Single strand-specific metallo-endoribonuclease involved in late-stage 70S ribosome quality control and in maturation of the 3' terminus of the 16S rRNA.</text>
</comment>
<dbReference type="GO" id="GO:0005737">
    <property type="term" value="C:cytoplasm"/>
    <property type="evidence" value="ECO:0007669"/>
    <property type="project" value="UniProtKB-SubCell"/>
</dbReference>
<comment type="subcellular location">
    <subcellularLocation>
        <location evidence="8">Cytoplasm</location>
    </subcellularLocation>
</comment>
<dbReference type="InterPro" id="IPR020549">
    <property type="entry name" value="YbeY_CS"/>
</dbReference>
<dbReference type="InterPro" id="IPR002036">
    <property type="entry name" value="YbeY"/>
</dbReference>
<keyword evidence="6 8" id="KW-0378">Hydrolase</keyword>
<feature type="binding site" evidence="8">
    <location>
        <position position="112"/>
    </location>
    <ligand>
        <name>Zn(2+)</name>
        <dbReference type="ChEBI" id="CHEBI:29105"/>
        <note>catalytic</note>
    </ligand>
</feature>
<proteinExistence type="inferred from homology"/>
<dbReference type="PANTHER" id="PTHR46986">
    <property type="entry name" value="ENDORIBONUCLEASE YBEY, CHLOROPLASTIC"/>
    <property type="match status" value="1"/>
</dbReference>
<evidence type="ECO:0000256" key="4">
    <source>
        <dbReference type="ARBA" id="ARBA00022723"/>
    </source>
</evidence>
<dbReference type="GO" id="GO:0004521">
    <property type="term" value="F:RNA endonuclease activity"/>
    <property type="evidence" value="ECO:0007669"/>
    <property type="project" value="UniProtKB-UniRule"/>
</dbReference>
<dbReference type="EMBL" id="FOFS01000019">
    <property type="protein sequence ID" value="SER18940.1"/>
    <property type="molecule type" value="Genomic_DNA"/>
</dbReference>
<evidence type="ECO:0000313" key="10">
    <source>
        <dbReference type="Proteomes" id="UP000199233"/>
    </source>
</evidence>
<keyword evidence="7 8" id="KW-0862">Zinc</keyword>
<dbReference type="Proteomes" id="UP000199233">
    <property type="component" value="Unassembled WGS sequence"/>
</dbReference>
<dbReference type="NCBIfam" id="TIGR00043">
    <property type="entry name" value="rRNA maturation RNase YbeY"/>
    <property type="match status" value="1"/>
</dbReference>
<evidence type="ECO:0000313" key="9">
    <source>
        <dbReference type="EMBL" id="SER18940.1"/>
    </source>
</evidence>
<dbReference type="HAMAP" id="MF_00009">
    <property type="entry name" value="Endoribonucl_YbeY"/>
    <property type="match status" value="1"/>
</dbReference>
<dbReference type="SUPFAM" id="SSF55486">
    <property type="entry name" value="Metalloproteases ('zincins'), catalytic domain"/>
    <property type="match status" value="1"/>
</dbReference>
<dbReference type="InterPro" id="IPR023091">
    <property type="entry name" value="MetalPrtase_cat_dom_sf_prd"/>
</dbReference>
<name>A0A1H9M5C2_9GAMM</name>
<keyword evidence="4 8" id="KW-0479">Metal-binding</keyword>
<accession>A0A1H9M5C2</accession>
<feature type="binding site" evidence="8">
    <location>
        <position position="122"/>
    </location>
    <ligand>
        <name>Zn(2+)</name>
        <dbReference type="ChEBI" id="CHEBI:29105"/>
        <note>catalytic</note>
    </ligand>
</feature>
<evidence type="ECO:0000256" key="2">
    <source>
        <dbReference type="ARBA" id="ARBA00022517"/>
    </source>
</evidence>
<gene>
    <name evidence="8" type="primary">ybeY</name>
    <name evidence="9" type="ORF">SAMN04488038_11914</name>
</gene>
<keyword evidence="3 8" id="KW-0540">Nuclease</keyword>
<dbReference type="GO" id="GO:0008270">
    <property type="term" value="F:zinc ion binding"/>
    <property type="evidence" value="ECO:0007669"/>
    <property type="project" value="UniProtKB-UniRule"/>
</dbReference>
<dbReference type="Gene3D" id="3.40.390.30">
    <property type="entry name" value="Metalloproteases ('zincins'), catalytic domain"/>
    <property type="match status" value="1"/>
</dbReference>